<reference evidence="9" key="1">
    <citation type="journal article" date="2019" name="Int. J. Syst. Evol. Microbiol.">
        <title>The Global Catalogue of Microorganisms (GCM) 10K type strain sequencing project: providing services to taxonomists for standard genome sequencing and annotation.</title>
        <authorList>
            <consortium name="The Broad Institute Genomics Platform"/>
            <consortium name="The Broad Institute Genome Sequencing Center for Infectious Disease"/>
            <person name="Wu L."/>
            <person name="Ma J."/>
        </authorList>
    </citation>
    <scope>NUCLEOTIDE SEQUENCE [LARGE SCALE GENOMIC DNA]</scope>
    <source>
        <strain evidence="9">CCUG 53903</strain>
    </source>
</reference>
<evidence type="ECO:0000256" key="6">
    <source>
        <dbReference type="SAM" id="Phobius"/>
    </source>
</evidence>
<feature type="transmembrane region" description="Helical" evidence="6">
    <location>
        <begin position="90"/>
        <end position="108"/>
    </location>
</feature>
<comment type="caution">
    <text evidence="8">The sequence shown here is derived from an EMBL/GenBank/DDBJ whole genome shotgun (WGS) entry which is preliminary data.</text>
</comment>
<dbReference type="PANTHER" id="PTHR23519:SF1">
    <property type="entry name" value="AUTOPHAGY-RELATED PROTEIN 22"/>
    <property type="match status" value="1"/>
</dbReference>
<sequence>MANSLTGALNPGVRRREVLGWAMYDFANSGYTTVVLTAVFAAYFVGGVAGGANWATFAWTATLSVSYAIVMLTMPTLGALADLRANKKQLLLLSTVGCVMSTAALALVGPGEVALAVALLILSNLFYSWGDSLIAAFLPELARPQSMGRVSGWGWSLGYVGGMLALGLSLGYVLWAQARGLPAAHFVPVTMLITAVVFAVAAVFTFTLLRERAQANPQALAQSGLRASLARLRATWRQARHYRDFMWLMGCAVAYQGGVAVAITLAAIYAEQVVGFAPQETMVLIFALNIAAALGAFAFGYGQDRVGHKRALAITLVGWIVTCVVAALSTTKGMFWYAAVIAGLCMGSSQSAGRAMAGLLAPPAQRAEFYGLWSLATRLASIIGPMTYGAITWATGGNHRLAILSTAALFVVGLLLLWPVNMARGERAAAQAPQ</sequence>
<evidence type="ECO:0000259" key="7">
    <source>
        <dbReference type="PROSITE" id="PS50850"/>
    </source>
</evidence>
<keyword evidence="5 6" id="KW-0472">Membrane</keyword>
<accession>A0ABW2S9D4</accession>
<evidence type="ECO:0000256" key="4">
    <source>
        <dbReference type="ARBA" id="ARBA00022989"/>
    </source>
</evidence>
<evidence type="ECO:0000313" key="8">
    <source>
        <dbReference type="EMBL" id="MFC7459879.1"/>
    </source>
</evidence>
<feature type="domain" description="Major facilitator superfamily (MFS) profile" evidence="7">
    <location>
        <begin position="191"/>
        <end position="434"/>
    </location>
</feature>
<dbReference type="Gene3D" id="1.20.1250.20">
    <property type="entry name" value="MFS general substrate transporter like domains"/>
    <property type="match status" value="2"/>
</dbReference>
<gene>
    <name evidence="8" type="ORF">ACFQU0_05490</name>
</gene>
<dbReference type="PANTHER" id="PTHR23519">
    <property type="entry name" value="AUTOPHAGY-RELATED PROTEIN 22"/>
    <property type="match status" value="1"/>
</dbReference>
<evidence type="ECO:0000256" key="2">
    <source>
        <dbReference type="ARBA" id="ARBA00022448"/>
    </source>
</evidence>
<feature type="transmembrane region" description="Helical" evidence="6">
    <location>
        <begin position="311"/>
        <end position="329"/>
    </location>
</feature>
<feature type="transmembrane region" description="Helical" evidence="6">
    <location>
        <begin position="401"/>
        <end position="420"/>
    </location>
</feature>
<feature type="transmembrane region" description="Helical" evidence="6">
    <location>
        <begin position="281"/>
        <end position="299"/>
    </location>
</feature>
<dbReference type="RefSeq" id="WP_382199125.1">
    <property type="nucleotide sequence ID" value="NZ_JBHTBZ010000013.1"/>
</dbReference>
<feature type="transmembrane region" description="Helical" evidence="6">
    <location>
        <begin position="335"/>
        <end position="357"/>
    </location>
</feature>
<dbReference type="Pfam" id="PF11700">
    <property type="entry name" value="ATG22"/>
    <property type="match status" value="1"/>
</dbReference>
<evidence type="ECO:0000313" key="9">
    <source>
        <dbReference type="Proteomes" id="UP001596457"/>
    </source>
</evidence>
<evidence type="ECO:0000256" key="5">
    <source>
        <dbReference type="ARBA" id="ARBA00023136"/>
    </source>
</evidence>
<evidence type="ECO:0000256" key="1">
    <source>
        <dbReference type="ARBA" id="ARBA00004127"/>
    </source>
</evidence>
<proteinExistence type="predicted"/>
<feature type="transmembrane region" description="Helical" evidence="6">
    <location>
        <begin position="57"/>
        <end position="78"/>
    </location>
</feature>
<dbReference type="InterPro" id="IPR050495">
    <property type="entry name" value="ATG22/LtaA_families"/>
</dbReference>
<keyword evidence="4 6" id="KW-1133">Transmembrane helix</keyword>
<dbReference type="PROSITE" id="PS50850">
    <property type="entry name" value="MFS"/>
    <property type="match status" value="1"/>
</dbReference>
<keyword evidence="3 6" id="KW-0812">Transmembrane</keyword>
<dbReference type="EMBL" id="JBHTBZ010000013">
    <property type="protein sequence ID" value="MFC7459879.1"/>
    <property type="molecule type" value="Genomic_DNA"/>
</dbReference>
<feature type="transmembrane region" description="Helical" evidence="6">
    <location>
        <begin position="369"/>
        <end position="395"/>
    </location>
</feature>
<dbReference type="InterPro" id="IPR020846">
    <property type="entry name" value="MFS_dom"/>
</dbReference>
<feature type="transmembrane region" description="Helical" evidence="6">
    <location>
        <begin position="245"/>
        <end position="269"/>
    </location>
</feature>
<evidence type="ECO:0000256" key="3">
    <source>
        <dbReference type="ARBA" id="ARBA00022692"/>
    </source>
</evidence>
<dbReference type="SUPFAM" id="SSF103473">
    <property type="entry name" value="MFS general substrate transporter"/>
    <property type="match status" value="1"/>
</dbReference>
<feature type="transmembrane region" description="Helical" evidence="6">
    <location>
        <begin position="21"/>
        <end position="45"/>
    </location>
</feature>
<feature type="transmembrane region" description="Helical" evidence="6">
    <location>
        <begin position="186"/>
        <end position="209"/>
    </location>
</feature>
<protein>
    <submittedName>
        <fullName evidence="8">MFS transporter</fullName>
    </submittedName>
</protein>
<feature type="transmembrane region" description="Helical" evidence="6">
    <location>
        <begin position="114"/>
        <end position="138"/>
    </location>
</feature>
<dbReference type="Proteomes" id="UP001596457">
    <property type="component" value="Unassembled WGS sequence"/>
</dbReference>
<name>A0ABW2S9D4_9BURK</name>
<dbReference type="InterPro" id="IPR024671">
    <property type="entry name" value="Atg22-like"/>
</dbReference>
<organism evidence="8 9">
    <name type="scientific">Hydrogenophaga defluvii</name>
    <dbReference type="NCBI Taxonomy" id="249410"/>
    <lineage>
        <taxon>Bacteria</taxon>
        <taxon>Pseudomonadati</taxon>
        <taxon>Pseudomonadota</taxon>
        <taxon>Betaproteobacteria</taxon>
        <taxon>Burkholderiales</taxon>
        <taxon>Comamonadaceae</taxon>
        <taxon>Hydrogenophaga</taxon>
    </lineage>
</organism>
<comment type="subcellular location">
    <subcellularLocation>
        <location evidence="1">Endomembrane system</location>
        <topology evidence="1">Multi-pass membrane protein</topology>
    </subcellularLocation>
</comment>
<dbReference type="InterPro" id="IPR036259">
    <property type="entry name" value="MFS_trans_sf"/>
</dbReference>
<keyword evidence="9" id="KW-1185">Reference proteome</keyword>
<keyword evidence="2" id="KW-0813">Transport</keyword>
<feature type="transmembrane region" description="Helical" evidence="6">
    <location>
        <begin position="150"/>
        <end position="174"/>
    </location>
</feature>